<dbReference type="Gene3D" id="1.50.10.10">
    <property type="match status" value="1"/>
</dbReference>
<feature type="domain" description="Alpha fucosidase A-like C-terminal" evidence="2">
    <location>
        <begin position="710"/>
        <end position="777"/>
    </location>
</feature>
<evidence type="ECO:0000313" key="5">
    <source>
        <dbReference type="Proteomes" id="UP000838749"/>
    </source>
</evidence>
<sequence length="810" mass="92346">MIESRTNSNQTLWYDKPASSWEEALPIGNGFMGGMVYGGIYNERIDLNEDTLWSGFARDTNNYDAIRHLEQVRDLIFKQEYKAAEDIVERYMLGPWHECYLPLGSLDIQHITQVESVSAYERALHLTTGVATTVYSIDGETYSREAFMSAADHCMVVRLTSSKPEGISIALKLDSQLKHDIEYDARSSTFKLIGQCPSHVEPNYIEDHPHPIIYEEGRGLRFVTAMKWITDQGNVQWNEHDSVIEIRNANAVTIFVSAATDYSELHSEGYDRDLNLKDLVQSLLDHNCKMTYKALKARHASEFEALSTRVELSLEHTDISELPTDHRLQAVTQGARDPELAALYFHYGRYLLISSSRAGSQPASLQGIWSREIRAPWGSNWTTNINVQMNYWHAETTNLAECHLPLFAWIKRLAQHGKRTALIHYQCRGWVAHHNVDIWMDASPANGQAVWAFWPMAGAWLCSHLWEHYRFNQDEIFLKEEAFPIMKEAALFYLDWLISDNETGYLITNPSTSPENKFLTPDGEPCAISKAATMDLVLIRELFTQCIAAIEVLNQDYEFALQLDEAISKLQPLQIGSDGRLQEWIYEYEEWEPGHRHLSHLYGMYPGSSIQMGRHTELSDAVRKSLEYRMLHSGGRTGWSCAWAMALWARQRDGERAHDNMLALFSNSTFINLFDGHPYMVDTHIDYTRSIFQIDGNLGTTAAIAEMLLQSHTDEILLLPALPAAWSNGKVRGLRARGGVTVDMEWNNGQVTEVHLNSDRGGCYRVGSAIPLKTDMHIIQSVRKHDSYQYEIQLPAHQVVSMMAMQPTNR</sequence>
<proteinExistence type="predicted"/>
<evidence type="ECO:0000259" key="1">
    <source>
        <dbReference type="Pfam" id="PF14498"/>
    </source>
</evidence>
<reference evidence="4" key="1">
    <citation type="submission" date="2021-12" db="EMBL/GenBank/DDBJ databases">
        <authorList>
            <person name="Criscuolo A."/>
        </authorList>
    </citation>
    <scope>NUCLEOTIDE SEQUENCE</scope>
    <source>
        <strain evidence="4">CIP111894</strain>
    </source>
</reference>
<dbReference type="Pfam" id="PF21307">
    <property type="entry name" value="Glyco_hydro_95_C"/>
    <property type="match status" value="1"/>
</dbReference>
<evidence type="ECO:0000259" key="2">
    <source>
        <dbReference type="Pfam" id="PF21307"/>
    </source>
</evidence>
<feature type="domain" description="Glycosyl hydrolase family 95 N-terminal" evidence="1">
    <location>
        <begin position="12"/>
        <end position="263"/>
    </location>
</feature>
<dbReference type="PANTHER" id="PTHR31084:SF0">
    <property type="entry name" value="ALPHA-L-FUCOSIDASE 2"/>
    <property type="match status" value="1"/>
</dbReference>
<dbReference type="InterPro" id="IPR027414">
    <property type="entry name" value="GH95_N_dom"/>
</dbReference>
<protein>
    <recommendedName>
        <fullName evidence="6">Alpha-L-fucosidase</fullName>
    </recommendedName>
</protein>
<keyword evidence="5" id="KW-1185">Reference proteome</keyword>
<dbReference type="PANTHER" id="PTHR31084">
    <property type="entry name" value="ALPHA-L-FUCOSIDASE 2"/>
    <property type="match status" value="1"/>
</dbReference>
<evidence type="ECO:0008006" key="6">
    <source>
        <dbReference type="Google" id="ProtNLM"/>
    </source>
</evidence>
<dbReference type="InterPro" id="IPR013780">
    <property type="entry name" value="Glyco_hydro_b"/>
</dbReference>
<gene>
    <name evidence="4" type="ORF">PAECIP111894_03766</name>
</gene>
<dbReference type="InterPro" id="IPR008928">
    <property type="entry name" value="6-hairpin_glycosidase_sf"/>
</dbReference>
<dbReference type="InterPro" id="IPR049053">
    <property type="entry name" value="AFCA-like_C"/>
</dbReference>
<accession>A0ABM9BFH9</accession>
<dbReference type="RefSeq" id="WP_234537384.1">
    <property type="nucleotide sequence ID" value="NZ_CAKMAB010000022.1"/>
</dbReference>
<dbReference type="Proteomes" id="UP000838749">
    <property type="component" value="Unassembled WGS sequence"/>
</dbReference>
<dbReference type="Pfam" id="PF14498">
    <property type="entry name" value="Glyco_hyd_65N_2"/>
    <property type="match status" value="1"/>
</dbReference>
<dbReference type="Pfam" id="PF22124">
    <property type="entry name" value="Glyco_hydro_95_cat"/>
    <property type="match status" value="1"/>
</dbReference>
<organism evidence="4 5">
    <name type="scientific">Paenibacillus pseudetheri</name>
    <dbReference type="NCBI Taxonomy" id="2897682"/>
    <lineage>
        <taxon>Bacteria</taxon>
        <taxon>Bacillati</taxon>
        <taxon>Bacillota</taxon>
        <taxon>Bacilli</taxon>
        <taxon>Bacillales</taxon>
        <taxon>Paenibacillaceae</taxon>
        <taxon>Paenibacillus</taxon>
    </lineage>
</organism>
<name>A0ABM9BFH9_9BACL</name>
<dbReference type="EMBL" id="CAKMAB010000022">
    <property type="protein sequence ID" value="CAH1057608.1"/>
    <property type="molecule type" value="Genomic_DNA"/>
</dbReference>
<dbReference type="Gene3D" id="2.60.40.1180">
    <property type="entry name" value="Golgi alpha-mannosidase II"/>
    <property type="match status" value="1"/>
</dbReference>
<comment type="caution">
    <text evidence="4">The sequence shown here is derived from an EMBL/GenBank/DDBJ whole genome shotgun (WGS) entry which is preliminary data.</text>
</comment>
<evidence type="ECO:0000259" key="3">
    <source>
        <dbReference type="Pfam" id="PF22124"/>
    </source>
</evidence>
<dbReference type="Gene3D" id="2.70.98.50">
    <property type="entry name" value="putative glycoside hydrolase family protein from bacillus halodurans"/>
    <property type="match status" value="1"/>
</dbReference>
<dbReference type="InterPro" id="IPR054363">
    <property type="entry name" value="GH95_cat"/>
</dbReference>
<feature type="domain" description="Glycosyl hydrolase family 95 catalytic" evidence="3">
    <location>
        <begin position="292"/>
        <end position="708"/>
    </location>
</feature>
<dbReference type="InterPro" id="IPR012341">
    <property type="entry name" value="6hp_glycosidase-like_sf"/>
</dbReference>
<dbReference type="InterPro" id="IPR016518">
    <property type="entry name" value="Alpha-L-fucosidase"/>
</dbReference>
<dbReference type="PIRSF" id="PIRSF007663">
    <property type="entry name" value="UCP007663"/>
    <property type="match status" value="1"/>
</dbReference>
<evidence type="ECO:0000313" key="4">
    <source>
        <dbReference type="EMBL" id="CAH1057608.1"/>
    </source>
</evidence>
<dbReference type="SUPFAM" id="SSF48208">
    <property type="entry name" value="Six-hairpin glycosidases"/>
    <property type="match status" value="1"/>
</dbReference>